<dbReference type="EMBL" id="SMBZ01000003">
    <property type="protein sequence ID" value="TCV20016.1"/>
    <property type="molecule type" value="Genomic_DNA"/>
</dbReference>
<dbReference type="Proteomes" id="UP000295197">
    <property type="component" value="Unassembled WGS sequence"/>
</dbReference>
<proteinExistence type="predicted"/>
<evidence type="ECO:0000313" key="2">
    <source>
        <dbReference type="Proteomes" id="UP000295197"/>
    </source>
</evidence>
<accession>A0A4R3VZH4</accession>
<evidence type="ECO:0000313" key="1">
    <source>
        <dbReference type="EMBL" id="TCV20016.1"/>
    </source>
</evidence>
<organism evidence="1 2">
    <name type="scientific">Sphingobacterium alimentarium</name>
    <dbReference type="NCBI Taxonomy" id="797292"/>
    <lineage>
        <taxon>Bacteria</taxon>
        <taxon>Pseudomonadati</taxon>
        <taxon>Bacteroidota</taxon>
        <taxon>Sphingobacteriia</taxon>
        <taxon>Sphingobacteriales</taxon>
        <taxon>Sphingobacteriaceae</taxon>
        <taxon>Sphingobacterium</taxon>
    </lineage>
</organism>
<protein>
    <recommendedName>
        <fullName evidence="3">Adhesin domain-containing protein</fullName>
    </recommendedName>
</protein>
<dbReference type="AlphaFoldDB" id="A0A4R3VZH4"/>
<keyword evidence="2" id="KW-1185">Reference proteome</keyword>
<comment type="caution">
    <text evidence="1">The sequence shown here is derived from an EMBL/GenBank/DDBJ whole genome shotgun (WGS) entry which is preliminary data.</text>
</comment>
<dbReference type="OrthoDB" id="704721at2"/>
<gene>
    <name evidence="1" type="ORF">EDC17_1003115</name>
</gene>
<reference evidence="1 2" key="1">
    <citation type="submission" date="2019-03" db="EMBL/GenBank/DDBJ databases">
        <title>Genomic Encyclopedia of Type Strains, Phase IV (KMG-IV): sequencing the most valuable type-strain genomes for metagenomic binning, comparative biology and taxonomic classification.</title>
        <authorList>
            <person name="Goeker M."/>
        </authorList>
    </citation>
    <scope>NUCLEOTIDE SEQUENCE [LARGE SCALE GENOMIC DNA]</scope>
    <source>
        <strain evidence="1 2">DSM 22362</strain>
    </source>
</reference>
<sequence>MKLSNKLLIILGIVVFMLPLGIVVAVNSGGVNKNEYTHSLEEESKSFAAETKHLSGNALKAYKSITIKSEGPQDLILHLVQDSQYGFKSTYALTDVEVVDSANGETVLHFKNPSWQSAHVYLYAPDFDHISLENFNLSKLSTREDSLKLDVINSPWSFNVADNESLKSMDITLQGSKIENVNFGKLEHLNLSLINSEIKMESNSYKKLALNLNNAKFVMEGENNVNPTFNQLSVLSQGQSYINFPKKTIVQNIDGNLSDSTIMVVPAFLLKNLIK</sequence>
<dbReference type="RefSeq" id="WP_132776502.1">
    <property type="nucleotide sequence ID" value="NZ_SMBZ01000003.1"/>
</dbReference>
<name>A0A4R3VZH4_9SPHI</name>
<evidence type="ECO:0008006" key="3">
    <source>
        <dbReference type="Google" id="ProtNLM"/>
    </source>
</evidence>